<dbReference type="EMBL" id="SNRW01001487">
    <property type="protein sequence ID" value="KAA6396208.1"/>
    <property type="molecule type" value="Genomic_DNA"/>
</dbReference>
<comment type="caution">
    <text evidence="2">The sequence shown here is derived from an EMBL/GenBank/DDBJ whole genome shotgun (WGS) entry which is preliminary data.</text>
</comment>
<dbReference type="AlphaFoldDB" id="A0A5J4WN25"/>
<sequence>MQVGKQIKVYEDGYKGPKVLTQAQQNKLLAIRPQPKPINNRLMYMDDDNNTDEQDDDADDEEETIPKVKPKIFYIYYSSSLHPATGQFPNSPPIQLGQQSIRSSSPGQQPIRFLHGSQQMLRNTQISYPSRPYIQLNAKQSYRSPQNQIPARSYMARKPASNIPGQQSTGSSSAALLPKSQQLSGDNNLLQIQIIITFFTKFQIVPIKQPSKLILVLALAVISFARPFATRHRPFAKDFTPDKTSLFYFAEKMDDNLIVTIDIANEQDGFVYTGKVKINTLKQLHITPRSDASSFQLFTDEKVAQLNAFQKIYPDEQACGLVYDYYTRSLYTFFGFAAYSYKSIDIAPSITGLVANSPNYITYTDTSIPYEDQIQYKSCSGQPAPGGGVYFYDEYYTSFAIDKYGIVGYECMPNTFAPQGPITSCTSGFLGVTNNATLKGYRIGVALDQSVSDIKGLILRFGPVLVDFVDDYLIIIGWKKDQGVDNFIVLALDDNDRFFITTDATSHYSLSDVLVIFNLDEKCTDGGTCSTEQDCAQPTSQTPISQCPCLTTSDPRDECKTSPAVDCTKTPDDAACEGDCKDNTKKTITECACIVGDKRDECKEAGKDASGSTRAALSVITAAVVLPLFALFL</sequence>
<evidence type="ECO:0000256" key="1">
    <source>
        <dbReference type="SAM" id="MobiDB-lite"/>
    </source>
</evidence>
<name>A0A5J4WN25_9EUKA</name>
<organism evidence="2 3">
    <name type="scientific">Streblomastix strix</name>
    <dbReference type="NCBI Taxonomy" id="222440"/>
    <lineage>
        <taxon>Eukaryota</taxon>
        <taxon>Metamonada</taxon>
        <taxon>Preaxostyla</taxon>
        <taxon>Oxymonadida</taxon>
        <taxon>Streblomastigidae</taxon>
        <taxon>Streblomastix</taxon>
    </lineage>
</organism>
<evidence type="ECO:0000313" key="2">
    <source>
        <dbReference type="EMBL" id="KAA6396208.1"/>
    </source>
</evidence>
<feature type="compositionally biased region" description="Acidic residues" evidence="1">
    <location>
        <begin position="45"/>
        <end position="63"/>
    </location>
</feature>
<protein>
    <submittedName>
        <fullName evidence="2">Uncharacterized protein</fullName>
    </submittedName>
</protein>
<feature type="region of interest" description="Disordered" evidence="1">
    <location>
        <begin position="38"/>
        <end position="64"/>
    </location>
</feature>
<proteinExistence type="predicted"/>
<accession>A0A5J4WN25</accession>
<reference evidence="2 3" key="1">
    <citation type="submission" date="2019-03" db="EMBL/GenBank/DDBJ databases">
        <title>Single cell metagenomics reveals metabolic interactions within the superorganism composed of flagellate Streblomastix strix and complex community of Bacteroidetes bacteria on its surface.</title>
        <authorList>
            <person name="Treitli S.C."/>
            <person name="Kolisko M."/>
            <person name="Husnik F."/>
            <person name="Keeling P."/>
            <person name="Hampl V."/>
        </authorList>
    </citation>
    <scope>NUCLEOTIDE SEQUENCE [LARGE SCALE GENOMIC DNA]</scope>
    <source>
        <strain evidence="2">ST1C</strain>
    </source>
</reference>
<evidence type="ECO:0000313" key="3">
    <source>
        <dbReference type="Proteomes" id="UP000324800"/>
    </source>
</evidence>
<gene>
    <name evidence="2" type="ORF">EZS28_008269</name>
</gene>
<dbReference type="Proteomes" id="UP000324800">
    <property type="component" value="Unassembled WGS sequence"/>
</dbReference>